<accession>A0AAW5N5J1</accession>
<dbReference type="AlphaFoldDB" id="A0AAW5N5J1"/>
<comment type="caution">
    <text evidence="2">The sequence shown here is derived from an EMBL/GenBank/DDBJ whole genome shotgun (WGS) entry which is preliminary data.</text>
</comment>
<feature type="non-terminal residue" evidence="2">
    <location>
        <position position="1"/>
    </location>
</feature>
<gene>
    <name evidence="2" type="ORF">NVV43_28680</name>
</gene>
<protein>
    <submittedName>
        <fullName evidence="2">Uncharacterized protein</fullName>
    </submittedName>
</protein>
<dbReference type="EMBL" id="JANPXH010001264">
    <property type="protein sequence ID" value="MCR6679432.1"/>
    <property type="molecule type" value="Genomic_DNA"/>
</dbReference>
<organism evidence="2 3">
    <name type="scientific">Escherichia marmotae</name>
    <dbReference type="NCBI Taxonomy" id="1499973"/>
    <lineage>
        <taxon>Bacteria</taxon>
        <taxon>Pseudomonadati</taxon>
        <taxon>Pseudomonadota</taxon>
        <taxon>Gammaproteobacteria</taxon>
        <taxon>Enterobacterales</taxon>
        <taxon>Enterobacteriaceae</taxon>
        <taxon>Escherichia</taxon>
    </lineage>
</organism>
<feature type="region of interest" description="Disordered" evidence="1">
    <location>
        <begin position="1"/>
        <end position="47"/>
    </location>
</feature>
<name>A0AAW5N5J1_9ESCH</name>
<evidence type="ECO:0000313" key="3">
    <source>
        <dbReference type="Proteomes" id="UP001206878"/>
    </source>
</evidence>
<sequence>LRGGRRGPADWTRGVPRGSAPPPNGAAVRPGWTSSARGGGALPGRCAARPERGVLAGLDLRRPS</sequence>
<evidence type="ECO:0000313" key="2">
    <source>
        <dbReference type="EMBL" id="MCR6679432.1"/>
    </source>
</evidence>
<reference evidence="2" key="1">
    <citation type="submission" date="2022-07" db="EMBL/GenBank/DDBJ databases">
        <title>Diversity of ethanolamine utilization by human commensal Escherichia coli.</title>
        <authorList>
            <person name="Jubelin G."/>
        </authorList>
    </citation>
    <scope>NUCLEOTIDE SEQUENCE</scope>
    <source>
        <strain evidence="2">S1</strain>
    </source>
</reference>
<dbReference type="Proteomes" id="UP001206878">
    <property type="component" value="Unassembled WGS sequence"/>
</dbReference>
<evidence type="ECO:0000256" key="1">
    <source>
        <dbReference type="SAM" id="MobiDB-lite"/>
    </source>
</evidence>
<proteinExistence type="predicted"/>